<dbReference type="EMBL" id="JAUEDM010000004">
    <property type="protein sequence ID" value="KAK3318159.1"/>
    <property type="molecule type" value="Genomic_DNA"/>
</dbReference>
<evidence type="ECO:0000259" key="11">
    <source>
        <dbReference type="SMART" id="SM00768"/>
    </source>
</evidence>
<keyword evidence="3 9" id="KW-0336">GPI-anchor</keyword>
<dbReference type="GO" id="GO:0098552">
    <property type="term" value="C:side of membrane"/>
    <property type="evidence" value="ECO:0007669"/>
    <property type="project" value="UniProtKB-KW"/>
</dbReference>
<comment type="function">
    <text evidence="9">Splits internally a 1,3-beta-glucan molecule and transfers the newly generated reducing end (the donor) to the non-reducing end of another 1,3-beta-glucan molecule (the acceptor) forming a 1,3-beta linkage, resulting in the elongation of 1,3-beta-glucan chains in the cell wall.</text>
</comment>
<evidence type="ECO:0000256" key="4">
    <source>
        <dbReference type="ARBA" id="ARBA00022729"/>
    </source>
</evidence>
<comment type="subcellular location">
    <subcellularLocation>
        <location evidence="1 9">Cell membrane</location>
        <topology evidence="1 9">Lipid-anchor</topology>
        <topology evidence="1 9">GPI-anchor</topology>
    </subcellularLocation>
</comment>
<reference evidence="12" key="2">
    <citation type="submission" date="2023-06" db="EMBL/GenBank/DDBJ databases">
        <authorList>
            <consortium name="Lawrence Berkeley National Laboratory"/>
            <person name="Haridas S."/>
            <person name="Hensen N."/>
            <person name="Bonometti L."/>
            <person name="Westerberg I."/>
            <person name="Brannstrom I.O."/>
            <person name="Guillou S."/>
            <person name="Cros-Aarteil S."/>
            <person name="Calhoun S."/>
            <person name="Kuo A."/>
            <person name="Mondo S."/>
            <person name="Pangilinan J."/>
            <person name="Riley R."/>
            <person name="Labutti K."/>
            <person name="Andreopoulos B."/>
            <person name="Lipzen A."/>
            <person name="Chen C."/>
            <person name="Yanf M."/>
            <person name="Daum C."/>
            <person name="Ng V."/>
            <person name="Clum A."/>
            <person name="Steindorff A."/>
            <person name="Ohm R."/>
            <person name="Martin F."/>
            <person name="Silar P."/>
            <person name="Natvig D."/>
            <person name="Lalanne C."/>
            <person name="Gautier V."/>
            <person name="Ament-Velasquez S.L."/>
            <person name="Kruys A."/>
            <person name="Hutchinson M.I."/>
            <person name="Powell A.J."/>
            <person name="Barry K."/>
            <person name="Miller A.N."/>
            <person name="Grigoriev I.V."/>
            <person name="Debuchy R."/>
            <person name="Gladieux P."/>
            <person name="Thoren M.H."/>
            <person name="Johannesson H."/>
        </authorList>
    </citation>
    <scope>NUCLEOTIDE SEQUENCE</scope>
    <source>
        <strain evidence="12">CBS 118394</strain>
    </source>
</reference>
<feature type="transmembrane region" description="Helical" evidence="10">
    <location>
        <begin position="525"/>
        <end position="543"/>
    </location>
</feature>
<name>A0AAE0I3Y0_9PEZI</name>
<feature type="signal peptide" evidence="9">
    <location>
        <begin position="1"/>
        <end position="22"/>
    </location>
</feature>
<keyword evidence="10" id="KW-1133">Transmembrane helix</keyword>
<evidence type="ECO:0000313" key="12">
    <source>
        <dbReference type="EMBL" id="KAK3318159.1"/>
    </source>
</evidence>
<evidence type="ECO:0000256" key="10">
    <source>
        <dbReference type="SAM" id="Phobius"/>
    </source>
</evidence>
<dbReference type="Gene3D" id="1.20.58.1040">
    <property type="match status" value="1"/>
</dbReference>
<gene>
    <name evidence="12" type="ORF">B0H66DRAFT_602759</name>
</gene>
<accession>A0AAE0I3Y0</accession>
<evidence type="ECO:0000256" key="3">
    <source>
        <dbReference type="ARBA" id="ARBA00022622"/>
    </source>
</evidence>
<dbReference type="PANTHER" id="PTHR31468:SF2">
    <property type="entry name" value="1,3-BETA-GLUCANOSYLTRANSFERASE GAS1"/>
    <property type="match status" value="1"/>
</dbReference>
<dbReference type="SUPFAM" id="SSF51445">
    <property type="entry name" value="(Trans)glycosidases"/>
    <property type="match status" value="1"/>
</dbReference>
<dbReference type="InterPro" id="IPR004886">
    <property type="entry name" value="Glucanosyltransferase"/>
</dbReference>
<keyword evidence="4 9" id="KW-0732">Signal</keyword>
<dbReference type="Pfam" id="PF07983">
    <property type="entry name" value="X8"/>
    <property type="match status" value="1"/>
</dbReference>
<keyword evidence="9" id="KW-0808">Transferase</keyword>
<dbReference type="GO" id="GO:0071970">
    <property type="term" value="P:fungal-type cell wall (1-&gt;3)-beta-D-glucan biosynthetic process"/>
    <property type="evidence" value="ECO:0007669"/>
    <property type="project" value="TreeGrafter"/>
</dbReference>
<dbReference type="InterPro" id="IPR012946">
    <property type="entry name" value="X8"/>
</dbReference>
<dbReference type="FunFam" id="3.20.20.80:FF:000038">
    <property type="entry name" value="1,3-beta-glucanosyltransferase"/>
    <property type="match status" value="1"/>
</dbReference>
<dbReference type="Pfam" id="PF03198">
    <property type="entry name" value="Glyco_hydro_72"/>
    <property type="match status" value="1"/>
</dbReference>
<evidence type="ECO:0000256" key="6">
    <source>
        <dbReference type="ARBA" id="ARBA00023157"/>
    </source>
</evidence>
<keyword evidence="10" id="KW-0812">Transmembrane</keyword>
<feature type="chain" id="PRO_5041781472" description="1,3-beta-glucanosyltransferase" evidence="9">
    <location>
        <begin position="23"/>
        <end position="544"/>
    </location>
</feature>
<dbReference type="AlphaFoldDB" id="A0AAE0I3Y0"/>
<evidence type="ECO:0000256" key="2">
    <source>
        <dbReference type="ARBA" id="ARBA00007528"/>
    </source>
</evidence>
<dbReference type="GO" id="GO:0042124">
    <property type="term" value="F:1,3-beta-glucanosyltransferase activity"/>
    <property type="evidence" value="ECO:0007669"/>
    <property type="project" value="TreeGrafter"/>
</dbReference>
<evidence type="ECO:0000256" key="8">
    <source>
        <dbReference type="ARBA" id="ARBA00023288"/>
    </source>
</evidence>
<comment type="similarity">
    <text evidence="2 9">Belongs to the glycosyl hydrolase 72 family.</text>
</comment>
<keyword evidence="6" id="KW-1015">Disulfide bond</keyword>
<sequence length="544" mass="57840">MVSFRNGVQALVALALTSRVVAQGGSSGKLPPIIAKGQYFFYSNNGSQFYIRGVAYQQGIQVDGAPVDPDHEYTDPLADEAACARDFPILKKAGTNTIRVYAVDPSKDHTACLDLLEENGIYVVADLSSPVDSVDRESPSWTTDLFKRYTTVIDELAPYSNVIGFFAGNEVSNNSTFTQASAFVKASVRDSKAYIASKNFGRWIGVGYANNDDADTRDNLASYFNCGPEEESVDFWGYNIYEWCGETTFQESGYAERTKEFKDFSVPVFFAEYGCNTEAGGGAGRIFQETGVLYSSQMNQVFSGGIVYEYFQEANDYGLVNITGTKVVENDGFKALASQIRASGYPTTGTQTQGSYQPTNKPRACPSIAEGKQAWQAVSSPLPPSPNSTVCDCMFESLKCVPSDKVLNNATAVASLFGTVCGLDDTACAGIVHDASTGTYGLYSACSPKQQLAHALDTYYANQKEAKDACDFGGQAKLSTKSTAATTCSSVLESASASASAAGNGGGGGGDDKKNSGMRLGAGDMMVGMYVFAAMALGAAMVIL</sequence>
<evidence type="ECO:0000256" key="5">
    <source>
        <dbReference type="ARBA" id="ARBA00023136"/>
    </source>
</evidence>
<evidence type="ECO:0000256" key="9">
    <source>
        <dbReference type="RuleBase" id="RU361209"/>
    </source>
</evidence>
<dbReference type="PANTHER" id="PTHR31468">
    <property type="entry name" value="1,3-BETA-GLUCANOSYLTRANSFERASE GAS1"/>
    <property type="match status" value="1"/>
</dbReference>
<feature type="domain" description="X8" evidence="11">
    <location>
        <begin position="398"/>
        <end position="490"/>
    </location>
</feature>
<protein>
    <recommendedName>
        <fullName evidence="9">1,3-beta-glucanosyltransferase</fullName>
        <ecNumber evidence="9">2.4.1.-</ecNumber>
    </recommendedName>
</protein>
<dbReference type="Proteomes" id="UP001283341">
    <property type="component" value="Unassembled WGS sequence"/>
</dbReference>
<dbReference type="EC" id="2.4.1.-" evidence="9"/>
<comment type="caution">
    <text evidence="12">The sequence shown here is derived from an EMBL/GenBank/DDBJ whole genome shotgun (WGS) entry which is preliminary data.</text>
</comment>
<dbReference type="GO" id="GO:0005886">
    <property type="term" value="C:plasma membrane"/>
    <property type="evidence" value="ECO:0007669"/>
    <property type="project" value="UniProtKB-SubCell"/>
</dbReference>
<evidence type="ECO:0000256" key="1">
    <source>
        <dbReference type="ARBA" id="ARBA00004609"/>
    </source>
</evidence>
<dbReference type="InterPro" id="IPR017853">
    <property type="entry name" value="GH"/>
</dbReference>
<dbReference type="SMART" id="SM00768">
    <property type="entry name" value="X8"/>
    <property type="match status" value="1"/>
</dbReference>
<keyword evidence="7" id="KW-0325">Glycoprotein</keyword>
<reference evidence="12" key="1">
    <citation type="journal article" date="2023" name="Mol. Phylogenet. Evol.">
        <title>Genome-scale phylogeny and comparative genomics of the fungal order Sordariales.</title>
        <authorList>
            <person name="Hensen N."/>
            <person name="Bonometti L."/>
            <person name="Westerberg I."/>
            <person name="Brannstrom I.O."/>
            <person name="Guillou S."/>
            <person name="Cros-Aarteil S."/>
            <person name="Calhoun S."/>
            <person name="Haridas S."/>
            <person name="Kuo A."/>
            <person name="Mondo S."/>
            <person name="Pangilinan J."/>
            <person name="Riley R."/>
            <person name="LaButti K."/>
            <person name="Andreopoulos B."/>
            <person name="Lipzen A."/>
            <person name="Chen C."/>
            <person name="Yan M."/>
            <person name="Daum C."/>
            <person name="Ng V."/>
            <person name="Clum A."/>
            <person name="Steindorff A."/>
            <person name="Ohm R.A."/>
            <person name="Martin F."/>
            <person name="Silar P."/>
            <person name="Natvig D.O."/>
            <person name="Lalanne C."/>
            <person name="Gautier V."/>
            <person name="Ament-Velasquez S.L."/>
            <person name="Kruys A."/>
            <person name="Hutchinson M.I."/>
            <person name="Powell A.J."/>
            <person name="Barry K."/>
            <person name="Miller A.N."/>
            <person name="Grigoriev I.V."/>
            <person name="Debuchy R."/>
            <person name="Gladieux P."/>
            <person name="Hiltunen Thoren M."/>
            <person name="Johannesson H."/>
        </authorList>
    </citation>
    <scope>NUCLEOTIDE SEQUENCE</scope>
    <source>
        <strain evidence="12">CBS 118394</strain>
    </source>
</reference>
<evidence type="ECO:0000256" key="7">
    <source>
        <dbReference type="ARBA" id="ARBA00023180"/>
    </source>
</evidence>
<keyword evidence="5 9" id="KW-0472">Membrane</keyword>
<keyword evidence="8 9" id="KW-0449">Lipoprotein</keyword>
<organism evidence="12 13">
    <name type="scientific">Apodospora peruviana</name>
    <dbReference type="NCBI Taxonomy" id="516989"/>
    <lineage>
        <taxon>Eukaryota</taxon>
        <taxon>Fungi</taxon>
        <taxon>Dikarya</taxon>
        <taxon>Ascomycota</taxon>
        <taxon>Pezizomycotina</taxon>
        <taxon>Sordariomycetes</taxon>
        <taxon>Sordariomycetidae</taxon>
        <taxon>Sordariales</taxon>
        <taxon>Lasiosphaeriaceae</taxon>
        <taxon>Apodospora</taxon>
    </lineage>
</organism>
<dbReference type="Gene3D" id="3.20.20.80">
    <property type="entry name" value="Glycosidases"/>
    <property type="match status" value="1"/>
</dbReference>
<proteinExistence type="inferred from homology"/>
<keyword evidence="13" id="KW-1185">Reference proteome</keyword>
<dbReference type="GO" id="GO:0031505">
    <property type="term" value="P:fungal-type cell wall organization"/>
    <property type="evidence" value="ECO:0007669"/>
    <property type="project" value="TreeGrafter"/>
</dbReference>
<evidence type="ECO:0000313" key="13">
    <source>
        <dbReference type="Proteomes" id="UP001283341"/>
    </source>
</evidence>